<comment type="caution">
    <text evidence="7">The sequence shown here is derived from an EMBL/GenBank/DDBJ whole genome shotgun (WGS) entry which is preliminary data.</text>
</comment>
<accession>A0ABQ4NC39</accession>
<dbReference type="InterPro" id="IPR006145">
    <property type="entry name" value="PsdUridine_synth_RsuA/RluA"/>
</dbReference>
<proteinExistence type="inferred from homology"/>
<evidence type="ECO:0000313" key="7">
    <source>
        <dbReference type="EMBL" id="GIQ65788.1"/>
    </source>
</evidence>
<sequence length="244" mass="27682">MTSESYYEPLTVSVTAEDAGKTVRTVLERRLGVSRRLLSKLKLTDEGITLNGVRVYTTARVKEGDIIRIRMARESSDDILPEPMPLSIVYEDADLLVVDKPAGLIVHPTHGHYTGTLAGGVVHHWQERGEIVRFRPVNRLDEHTSGLIAIAKIRMCTSNCRSSTGTARFAKCTALTYTAFRIRRQAPSMRRSDGRRACRMCEPCFRRATRPSRITRPRRYSAAGWRRWSDCGWRRGARTKFACI</sequence>
<dbReference type="InterPro" id="IPR050188">
    <property type="entry name" value="RluA_PseudoU_synthase"/>
</dbReference>
<name>A0ABQ4NC39_9BACL</name>
<evidence type="ECO:0000256" key="1">
    <source>
        <dbReference type="ARBA" id="ARBA00000073"/>
    </source>
</evidence>
<evidence type="ECO:0000256" key="3">
    <source>
        <dbReference type="ARBA" id="ARBA00031870"/>
    </source>
</evidence>
<dbReference type="SUPFAM" id="SSF55120">
    <property type="entry name" value="Pseudouridine synthase"/>
    <property type="match status" value="1"/>
</dbReference>
<comment type="similarity">
    <text evidence="2">Belongs to the pseudouridine synthase RluA family.</text>
</comment>
<comment type="catalytic activity">
    <reaction evidence="1">
        <text>a uridine in RNA = a pseudouridine in RNA</text>
        <dbReference type="Rhea" id="RHEA:48348"/>
        <dbReference type="Rhea" id="RHEA-COMP:12068"/>
        <dbReference type="Rhea" id="RHEA-COMP:12069"/>
        <dbReference type="ChEBI" id="CHEBI:65314"/>
        <dbReference type="ChEBI" id="CHEBI:65315"/>
    </reaction>
</comment>
<dbReference type="EMBL" id="BOVJ01000153">
    <property type="protein sequence ID" value="GIQ65788.1"/>
    <property type="molecule type" value="Genomic_DNA"/>
</dbReference>
<evidence type="ECO:0000256" key="2">
    <source>
        <dbReference type="ARBA" id="ARBA00010876"/>
    </source>
</evidence>
<keyword evidence="8" id="KW-1185">Reference proteome</keyword>
<protein>
    <recommendedName>
        <fullName evidence="3">RNA pseudouridylate synthase</fullName>
    </recommendedName>
    <alternativeName>
        <fullName evidence="4">RNA-uridine isomerase</fullName>
    </alternativeName>
</protein>
<gene>
    <name evidence="7" type="ORF">PACILC2_43560</name>
</gene>
<evidence type="ECO:0000259" key="6">
    <source>
        <dbReference type="Pfam" id="PF00849"/>
    </source>
</evidence>
<dbReference type="InterPro" id="IPR020103">
    <property type="entry name" value="PsdUridine_synth_cat_dom_sf"/>
</dbReference>
<reference evidence="7 8" key="1">
    <citation type="submission" date="2021-04" db="EMBL/GenBank/DDBJ databases">
        <title>Draft genome sequence of Paenibacillus cisolokensis, LC2-13A.</title>
        <authorList>
            <person name="Uke A."/>
            <person name="Chhe C."/>
            <person name="Baramee S."/>
            <person name="Kosugi A."/>
        </authorList>
    </citation>
    <scope>NUCLEOTIDE SEQUENCE [LARGE SCALE GENOMIC DNA]</scope>
    <source>
        <strain evidence="7 8">LC2-13A</strain>
    </source>
</reference>
<evidence type="ECO:0000256" key="5">
    <source>
        <dbReference type="PROSITE-ProRule" id="PRU00182"/>
    </source>
</evidence>
<dbReference type="Pfam" id="PF00849">
    <property type="entry name" value="PseudoU_synth_2"/>
    <property type="match status" value="1"/>
</dbReference>
<dbReference type="PROSITE" id="PS50889">
    <property type="entry name" value="S4"/>
    <property type="match status" value="1"/>
</dbReference>
<organism evidence="7 8">
    <name type="scientific">Paenibacillus cisolokensis</name>
    <dbReference type="NCBI Taxonomy" id="1658519"/>
    <lineage>
        <taxon>Bacteria</taxon>
        <taxon>Bacillati</taxon>
        <taxon>Bacillota</taxon>
        <taxon>Bacilli</taxon>
        <taxon>Bacillales</taxon>
        <taxon>Paenibacillaceae</taxon>
        <taxon>Paenibacillus</taxon>
    </lineage>
</organism>
<dbReference type="Gene3D" id="3.30.2350.10">
    <property type="entry name" value="Pseudouridine synthase"/>
    <property type="match status" value="1"/>
</dbReference>
<evidence type="ECO:0000256" key="4">
    <source>
        <dbReference type="ARBA" id="ARBA00033164"/>
    </source>
</evidence>
<evidence type="ECO:0000313" key="8">
    <source>
        <dbReference type="Proteomes" id="UP000680304"/>
    </source>
</evidence>
<dbReference type="PANTHER" id="PTHR21600:SF44">
    <property type="entry name" value="RIBOSOMAL LARGE SUBUNIT PSEUDOURIDINE SYNTHASE D"/>
    <property type="match status" value="1"/>
</dbReference>
<keyword evidence="5" id="KW-0694">RNA-binding</keyword>
<feature type="domain" description="Pseudouridine synthase RsuA/RluA-like" evidence="6">
    <location>
        <begin position="94"/>
        <end position="156"/>
    </location>
</feature>
<dbReference type="PANTHER" id="PTHR21600">
    <property type="entry name" value="MITOCHONDRIAL RNA PSEUDOURIDINE SYNTHASE"/>
    <property type="match status" value="1"/>
</dbReference>
<dbReference type="Proteomes" id="UP000680304">
    <property type="component" value="Unassembled WGS sequence"/>
</dbReference>